<comment type="caution">
    <text evidence="11">The sequence shown here is derived from an EMBL/GenBank/DDBJ whole genome shotgun (WGS) entry which is preliminary data.</text>
</comment>
<dbReference type="InterPro" id="IPR045191">
    <property type="entry name" value="MBR1/2-like"/>
</dbReference>
<evidence type="ECO:0000313" key="12">
    <source>
        <dbReference type="Proteomes" id="UP000192758"/>
    </source>
</evidence>
<dbReference type="EMBL" id="MNPJ01000016">
    <property type="protein sequence ID" value="OQS54874.1"/>
    <property type="molecule type" value="Genomic_DNA"/>
</dbReference>
<dbReference type="InterPro" id="IPR001841">
    <property type="entry name" value="Znf_RING"/>
</dbReference>
<feature type="domain" description="RING-type" evidence="10">
    <location>
        <begin position="189"/>
        <end position="230"/>
    </location>
</feature>
<feature type="transmembrane region" description="Helical" evidence="9">
    <location>
        <begin position="134"/>
        <end position="167"/>
    </location>
</feature>
<comment type="catalytic activity">
    <reaction evidence="1">
        <text>S-ubiquitinyl-[E2 ubiquitin-conjugating enzyme]-L-cysteine + [acceptor protein]-L-lysine = [E2 ubiquitin-conjugating enzyme]-L-cysteine + N(6)-ubiquitinyl-[acceptor protein]-L-lysine.</text>
        <dbReference type="EC" id="2.3.2.27"/>
    </reaction>
</comment>
<gene>
    <name evidence="11" type="primary">ZNRF4</name>
    <name evidence="11" type="ORF">EHP00_228</name>
</gene>
<keyword evidence="7" id="KW-0862">Zinc</keyword>
<dbReference type="OrthoDB" id="8062037at2759"/>
<evidence type="ECO:0000256" key="4">
    <source>
        <dbReference type="ARBA" id="ARBA00022723"/>
    </source>
</evidence>
<dbReference type="SMART" id="SM00184">
    <property type="entry name" value="RING"/>
    <property type="match status" value="1"/>
</dbReference>
<evidence type="ECO:0000259" key="10">
    <source>
        <dbReference type="PROSITE" id="PS50089"/>
    </source>
</evidence>
<name>A0A1W0E6J3_9MICR</name>
<reference evidence="11 12" key="1">
    <citation type="journal article" date="2017" name="Environ. Microbiol.">
        <title>Decay of the glycolytic pathway and adaptation to intranuclear parasitism within Enterocytozoonidae microsporidia.</title>
        <authorList>
            <person name="Wiredu Boakye D."/>
            <person name="Jaroenlak P."/>
            <person name="Prachumwat A."/>
            <person name="Williams T.A."/>
            <person name="Bateman K.S."/>
            <person name="Itsathitphaisarn O."/>
            <person name="Sritunyalucksana K."/>
            <person name="Paszkiewicz K.H."/>
            <person name="Moore K.A."/>
            <person name="Stentiford G.D."/>
            <person name="Williams B.A."/>
        </authorList>
    </citation>
    <scope>NUCLEOTIDE SEQUENCE [LARGE SCALE GENOMIC DNA]</scope>
    <source>
        <strain evidence="11 12">TH1</strain>
    </source>
</reference>
<evidence type="ECO:0000256" key="9">
    <source>
        <dbReference type="SAM" id="Phobius"/>
    </source>
</evidence>
<keyword evidence="6" id="KW-0833">Ubl conjugation pathway</keyword>
<evidence type="ECO:0000256" key="7">
    <source>
        <dbReference type="ARBA" id="ARBA00022833"/>
    </source>
</evidence>
<dbReference type="PROSITE" id="PS50089">
    <property type="entry name" value="ZF_RING_2"/>
    <property type="match status" value="1"/>
</dbReference>
<evidence type="ECO:0000256" key="8">
    <source>
        <dbReference type="PROSITE-ProRule" id="PRU00175"/>
    </source>
</evidence>
<feature type="transmembrane region" description="Helical" evidence="9">
    <location>
        <begin position="62"/>
        <end position="79"/>
    </location>
</feature>
<protein>
    <recommendedName>
        <fullName evidence="2">RING-type E3 ubiquitin transferase</fullName>
        <ecNumber evidence="2">2.3.2.27</ecNumber>
    </recommendedName>
</protein>
<dbReference type="Gene3D" id="3.30.40.10">
    <property type="entry name" value="Zinc/RING finger domain, C3HC4 (zinc finger)"/>
    <property type="match status" value="1"/>
</dbReference>
<accession>A0A1W0E6J3</accession>
<dbReference type="PANTHER" id="PTHR22937">
    <property type="entry name" value="E3 UBIQUITIN-PROTEIN LIGASE RNF165"/>
    <property type="match status" value="1"/>
</dbReference>
<keyword evidence="9" id="KW-0472">Membrane</keyword>
<dbReference type="VEuPathDB" id="MicrosporidiaDB:EHP00_228"/>
<keyword evidence="12" id="KW-1185">Reference proteome</keyword>
<keyword evidence="4" id="KW-0479">Metal-binding</keyword>
<dbReference type="GO" id="GO:0061630">
    <property type="term" value="F:ubiquitin protein ligase activity"/>
    <property type="evidence" value="ECO:0007669"/>
    <property type="project" value="UniProtKB-EC"/>
</dbReference>
<dbReference type="PANTHER" id="PTHR22937:SF65">
    <property type="entry name" value="E3 UBIQUITIN-PROTEIN LIGASE ARK2C"/>
    <property type="match status" value="1"/>
</dbReference>
<keyword evidence="9" id="KW-0812">Transmembrane</keyword>
<evidence type="ECO:0000256" key="5">
    <source>
        <dbReference type="ARBA" id="ARBA00022771"/>
    </source>
</evidence>
<dbReference type="STRING" id="646526.A0A1W0E6J3"/>
<dbReference type="InterPro" id="IPR013083">
    <property type="entry name" value="Znf_RING/FYVE/PHD"/>
</dbReference>
<evidence type="ECO:0000256" key="3">
    <source>
        <dbReference type="ARBA" id="ARBA00022679"/>
    </source>
</evidence>
<dbReference type="GO" id="GO:0008270">
    <property type="term" value="F:zinc ion binding"/>
    <property type="evidence" value="ECO:0007669"/>
    <property type="project" value="UniProtKB-KW"/>
</dbReference>
<evidence type="ECO:0000256" key="2">
    <source>
        <dbReference type="ARBA" id="ARBA00012483"/>
    </source>
</evidence>
<dbReference type="EC" id="2.3.2.27" evidence="2"/>
<keyword evidence="5 8" id="KW-0863">Zinc-finger</keyword>
<sequence>MEDAVDFNNNPHVRRYFTGLNALCCIRFLICCELFMKTFKVISISIILWIKKDEYVEQNLKVFLGVYVVLTFFKGIAFYKKNQSFFIIRRIPDYEENNDVALVNNVLEATMLFWYIIGFHWLQECDLCKIEQPLIYYTVLVWVTFGFFTFLAPLIAIVILLFLISYVKPKLQTIIYSTVDELPDENDRCTICYDDYKIGNCVKILPCDHHFHSECIDEWFNVKDSCPLCKKSINLLYDLVDAEDPEI</sequence>
<feature type="transmembrane region" description="Helical" evidence="9">
    <location>
        <begin position="24"/>
        <end position="50"/>
    </location>
</feature>
<proteinExistence type="predicted"/>
<dbReference type="Pfam" id="PF13639">
    <property type="entry name" value="zf-RING_2"/>
    <property type="match status" value="1"/>
</dbReference>
<evidence type="ECO:0000256" key="6">
    <source>
        <dbReference type="ARBA" id="ARBA00022786"/>
    </source>
</evidence>
<dbReference type="SUPFAM" id="SSF57850">
    <property type="entry name" value="RING/U-box"/>
    <property type="match status" value="1"/>
</dbReference>
<evidence type="ECO:0000313" key="11">
    <source>
        <dbReference type="EMBL" id="OQS54874.1"/>
    </source>
</evidence>
<dbReference type="Proteomes" id="UP000192758">
    <property type="component" value="Unassembled WGS sequence"/>
</dbReference>
<dbReference type="AlphaFoldDB" id="A0A1W0E6J3"/>
<organism evidence="11 12">
    <name type="scientific">Ecytonucleospora hepatopenaei</name>
    <dbReference type="NCBI Taxonomy" id="646526"/>
    <lineage>
        <taxon>Eukaryota</taxon>
        <taxon>Fungi</taxon>
        <taxon>Fungi incertae sedis</taxon>
        <taxon>Microsporidia</taxon>
        <taxon>Enterocytozoonidae</taxon>
        <taxon>Ecytonucleospora</taxon>
    </lineage>
</organism>
<evidence type="ECO:0000256" key="1">
    <source>
        <dbReference type="ARBA" id="ARBA00000900"/>
    </source>
</evidence>
<feature type="transmembrane region" description="Helical" evidence="9">
    <location>
        <begin position="100"/>
        <end position="122"/>
    </location>
</feature>
<keyword evidence="3" id="KW-0808">Transferase</keyword>
<keyword evidence="9" id="KW-1133">Transmembrane helix</keyword>